<evidence type="ECO:0000259" key="1">
    <source>
        <dbReference type="Pfam" id="PF06985"/>
    </source>
</evidence>
<dbReference type="Pfam" id="PF06985">
    <property type="entry name" value="HET"/>
    <property type="match status" value="1"/>
</dbReference>
<comment type="caution">
    <text evidence="2">The sequence shown here is derived from an EMBL/GenBank/DDBJ whole genome shotgun (WGS) entry which is preliminary data.</text>
</comment>
<dbReference type="Proteomes" id="UP001321749">
    <property type="component" value="Unassembled WGS sequence"/>
</dbReference>
<organism evidence="2 3">
    <name type="scientific">Cladorrhinum samala</name>
    <dbReference type="NCBI Taxonomy" id="585594"/>
    <lineage>
        <taxon>Eukaryota</taxon>
        <taxon>Fungi</taxon>
        <taxon>Dikarya</taxon>
        <taxon>Ascomycota</taxon>
        <taxon>Pezizomycotina</taxon>
        <taxon>Sordariomycetes</taxon>
        <taxon>Sordariomycetidae</taxon>
        <taxon>Sordariales</taxon>
        <taxon>Podosporaceae</taxon>
        <taxon>Cladorrhinum</taxon>
    </lineage>
</organism>
<dbReference type="PANTHER" id="PTHR10622:SF10">
    <property type="entry name" value="HET DOMAIN-CONTAINING PROTEIN"/>
    <property type="match status" value="1"/>
</dbReference>
<dbReference type="PANTHER" id="PTHR10622">
    <property type="entry name" value="HET DOMAIN-CONTAINING PROTEIN"/>
    <property type="match status" value="1"/>
</dbReference>
<sequence>MRLLKCDDDGKIRLEGPFDPHNIPPYAILSHTWGDQEVVFEDMMRDDKGRSKEGYFKIEMCVKQAKEHGLDYSWVDTCCIDKSSSAELQTAIISMFRWYSDAKRCYVFMSDVPSSADDRSFQHSRWFTRGWTLQELLAPKSVEFFDREWNLIGNKSDAKIEAAICQITKIPALALSGNTHLSRFSVDERMRWLGGRETKLVEDRAYCLLGILGIFTYILYGEREEAMVLIKLLKHRHDFQNCPQFLLALTPD</sequence>
<dbReference type="AlphaFoldDB" id="A0AAV9HPU2"/>
<reference evidence="2" key="2">
    <citation type="submission" date="2023-06" db="EMBL/GenBank/DDBJ databases">
        <authorList>
            <consortium name="Lawrence Berkeley National Laboratory"/>
            <person name="Mondo S.J."/>
            <person name="Hensen N."/>
            <person name="Bonometti L."/>
            <person name="Westerberg I."/>
            <person name="Brannstrom I.O."/>
            <person name="Guillou S."/>
            <person name="Cros-Aarteil S."/>
            <person name="Calhoun S."/>
            <person name="Haridas S."/>
            <person name="Kuo A."/>
            <person name="Pangilinan J."/>
            <person name="Riley R."/>
            <person name="Labutti K."/>
            <person name="Andreopoulos B."/>
            <person name="Lipzen A."/>
            <person name="Chen C."/>
            <person name="Yanf M."/>
            <person name="Daum C."/>
            <person name="Ng V."/>
            <person name="Clum A."/>
            <person name="Steindorff A."/>
            <person name="Ohm R."/>
            <person name="Martin F."/>
            <person name="Silar P."/>
            <person name="Natvig D."/>
            <person name="Lalanne C."/>
            <person name="Gautier V."/>
            <person name="Ament-Velasquez S.L."/>
            <person name="Kruys A."/>
            <person name="Hutchinson M.I."/>
            <person name="Powell A.J."/>
            <person name="Barry K."/>
            <person name="Miller A.N."/>
            <person name="Grigoriev I.V."/>
            <person name="Debuchy R."/>
            <person name="Gladieux P."/>
            <person name="Thoren M.H."/>
            <person name="Johannesson H."/>
        </authorList>
    </citation>
    <scope>NUCLEOTIDE SEQUENCE</scope>
    <source>
        <strain evidence="2">PSN324</strain>
    </source>
</reference>
<accession>A0AAV9HPU2</accession>
<gene>
    <name evidence="2" type="ORF">QBC42DRAFT_337968</name>
</gene>
<dbReference type="InterPro" id="IPR010730">
    <property type="entry name" value="HET"/>
</dbReference>
<proteinExistence type="predicted"/>
<dbReference type="EMBL" id="MU864966">
    <property type="protein sequence ID" value="KAK4462850.1"/>
    <property type="molecule type" value="Genomic_DNA"/>
</dbReference>
<evidence type="ECO:0000313" key="2">
    <source>
        <dbReference type="EMBL" id="KAK4462850.1"/>
    </source>
</evidence>
<feature type="domain" description="Heterokaryon incompatibility" evidence="1">
    <location>
        <begin position="26"/>
        <end position="112"/>
    </location>
</feature>
<evidence type="ECO:0000313" key="3">
    <source>
        <dbReference type="Proteomes" id="UP001321749"/>
    </source>
</evidence>
<protein>
    <submittedName>
        <fullName evidence="2">Heterokaryon incompatibility protein-domain-containing protein</fullName>
    </submittedName>
</protein>
<reference evidence="2" key="1">
    <citation type="journal article" date="2023" name="Mol. Phylogenet. Evol.">
        <title>Genome-scale phylogeny and comparative genomics of the fungal order Sordariales.</title>
        <authorList>
            <person name="Hensen N."/>
            <person name="Bonometti L."/>
            <person name="Westerberg I."/>
            <person name="Brannstrom I.O."/>
            <person name="Guillou S."/>
            <person name="Cros-Aarteil S."/>
            <person name="Calhoun S."/>
            <person name="Haridas S."/>
            <person name="Kuo A."/>
            <person name="Mondo S."/>
            <person name="Pangilinan J."/>
            <person name="Riley R."/>
            <person name="LaButti K."/>
            <person name="Andreopoulos B."/>
            <person name="Lipzen A."/>
            <person name="Chen C."/>
            <person name="Yan M."/>
            <person name="Daum C."/>
            <person name="Ng V."/>
            <person name="Clum A."/>
            <person name="Steindorff A."/>
            <person name="Ohm R.A."/>
            <person name="Martin F."/>
            <person name="Silar P."/>
            <person name="Natvig D.O."/>
            <person name="Lalanne C."/>
            <person name="Gautier V."/>
            <person name="Ament-Velasquez S.L."/>
            <person name="Kruys A."/>
            <person name="Hutchinson M.I."/>
            <person name="Powell A.J."/>
            <person name="Barry K."/>
            <person name="Miller A.N."/>
            <person name="Grigoriev I.V."/>
            <person name="Debuchy R."/>
            <person name="Gladieux P."/>
            <person name="Hiltunen Thoren M."/>
            <person name="Johannesson H."/>
        </authorList>
    </citation>
    <scope>NUCLEOTIDE SEQUENCE</scope>
    <source>
        <strain evidence="2">PSN324</strain>
    </source>
</reference>
<keyword evidence="3" id="KW-1185">Reference proteome</keyword>
<name>A0AAV9HPU2_9PEZI</name>